<dbReference type="AlphaFoldDB" id="S2VZS8"/>
<gene>
    <name evidence="2" type="ORF">HMPREF9306_01945</name>
</gene>
<evidence type="ECO:0000313" key="2">
    <source>
        <dbReference type="EMBL" id="EPD32376.1"/>
    </source>
</evidence>
<feature type="transmembrane region" description="Helical" evidence="1">
    <location>
        <begin position="40"/>
        <end position="73"/>
    </location>
</feature>
<reference evidence="2 3" key="1">
    <citation type="submission" date="2013-04" db="EMBL/GenBank/DDBJ databases">
        <title>The Genome Sequence of Propionimicrobium lymphophilum ACS-093-V-SCH5.</title>
        <authorList>
            <consortium name="The Broad Institute Genomics Platform"/>
            <person name="Earl A."/>
            <person name="Ward D."/>
            <person name="Feldgarden M."/>
            <person name="Gevers D."/>
            <person name="Saerens B."/>
            <person name="Vaneechoutte M."/>
            <person name="Walker B."/>
            <person name="Young S."/>
            <person name="Zeng Q."/>
            <person name="Gargeya S."/>
            <person name="Fitzgerald M."/>
            <person name="Haas B."/>
            <person name="Abouelleil A."/>
            <person name="Allen A.W."/>
            <person name="Alvarado L."/>
            <person name="Arachchi H.M."/>
            <person name="Berlin A.M."/>
            <person name="Chapman S.B."/>
            <person name="Gainer-Dewar J."/>
            <person name="Goldberg J."/>
            <person name="Griggs A."/>
            <person name="Gujja S."/>
            <person name="Hansen M."/>
            <person name="Howarth C."/>
            <person name="Imamovic A."/>
            <person name="Ireland A."/>
            <person name="Larimer J."/>
            <person name="McCowan C."/>
            <person name="Murphy C."/>
            <person name="Pearson M."/>
            <person name="Poon T.W."/>
            <person name="Priest M."/>
            <person name="Roberts A."/>
            <person name="Saif S."/>
            <person name="Shea T."/>
            <person name="Sisk P."/>
            <person name="Sykes S."/>
            <person name="Wortman J."/>
            <person name="Nusbaum C."/>
            <person name="Birren B."/>
        </authorList>
    </citation>
    <scope>NUCLEOTIDE SEQUENCE [LARGE SCALE GENOMIC DNA]</scope>
    <source>
        <strain evidence="2 3">ACS-093-V-SCH5</strain>
    </source>
</reference>
<dbReference type="HOGENOM" id="CLU_106273_1_0_11"/>
<proteinExistence type="predicted"/>
<dbReference type="EMBL" id="AGZR01000009">
    <property type="protein sequence ID" value="EPD32376.1"/>
    <property type="molecule type" value="Genomic_DNA"/>
</dbReference>
<dbReference type="STRING" id="883161.HMPREF9306_01945"/>
<protein>
    <recommendedName>
        <fullName evidence="4">Phage holin family protein</fullName>
    </recommendedName>
</protein>
<sequence length="154" mass="16066">MAKRQSIATAINQIKNNAPKMFSQIAELAKSELKPAAKNAGLGAGIIGAVAVIGSVALLIALLTIGFALSIIYNQAIGMSAVTSLTLGFLTLFILSLIIVVLLVLLALRFFKKVQSPKATIAETKASLSAIGTAISTGMNKDSRSEPLKRALDE</sequence>
<evidence type="ECO:0008006" key="4">
    <source>
        <dbReference type="Google" id="ProtNLM"/>
    </source>
</evidence>
<feature type="transmembrane region" description="Helical" evidence="1">
    <location>
        <begin position="85"/>
        <end position="108"/>
    </location>
</feature>
<organism evidence="2 3">
    <name type="scientific">Propionimicrobium lymphophilum ACS-093-V-SCH5</name>
    <dbReference type="NCBI Taxonomy" id="883161"/>
    <lineage>
        <taxon>Bacteria</taxon>
        <taxon>Bacillati</taxon>
        <taxon>Actinomycetota</taxon>
        <taxon>Actinomycetes</taxon>
        <taxon>Propionibacteriales</taxon>
        <taxon>Propionibacteriaceae</taxon>
        <taxon>Propionimicrobium</taxon>
    </lineage>
</organism>
<keyword evidence="1" id="KW-0812">Transmembrane</keyword>
<keyword evidence="3" id="KW-1185">Reference proteome</keyword>
<accession>S2VZS8</accession>
<evidence type="ECO:0000313" key="3">
    <source>
        <dbReference type="Proteomes" id="UP000014417"/>
    </source>
</evidence>
<dbReference type="InterPro" id="IPR009937">
    <property type="entry name" value="Phage_holin_3_6"/>
</dbReference>
<dbReference type="Pfam" id="PF07332">
    <property type="entry name" value="Phage_holin_3_6"/>
    <property type="match status" value="1"/>
</dbReference>
<keyword evidence="1" id="KW-0472">Membrane</keyword>
<comment type="caution">
    <text evidence="2">The sequence shown here is derived from an EMBL/GenBank/DDBJ whole genome shotgun (WGS) entry which is preliminary data.</text>
</comment>
<evidence type="ECO:0000256" key="1">
    <source>
        <dbReference type="SAM" id="Phobius"/>
    </source>
</evidence>
<dbReference type="Proteomes" id="UP000014417">
    <property type="component" value="Unassembled WGS sequence"/>
</dbReference>
<keyword evidence="1" id="KW-1133">Transmembrane helix</keyword>
<name>S2VZS8_9ACTN</name>
<dbReference type="RefSeq" id="WP_016456751.1">
    <property type="nucleotide sequence ID" value="NZ_KE150269.1"/>
</dbReference>